<evidence type="ECO:0000313" key="2">
    <source>
        <dbReference type="EMBL" id="CAK9260117.1"/>
    </source>
</evidence>
<sequence>MHSAVCSSVSVTVARPSVEGGLFWGCCNARRAHHRHECQQLGVSRLGGGCSGFGKLKTKVEDEHNTTNNRLAMRKSMLERPRTCWTITRVAAAGESTYLGTSPETSEEEEGIVNMNDSFCRSENGWGADAQSTKFDGAMLNGGGGDQGKNLVHLLQETARMLQSAMEEQSTLTRGPWFAQKWLGIDKNAWLKSLAYQVAVHSLLQAVDEIVIRGEGQDKDTCIFVHHSLIRQSAPLRDSIKLQLSSRDPSAYDWLWLKQHPQAVANFVGFLEKDNWFTAVTFIGWEGASVGPSKASDMALLMLALSNSAVVMKLGSAAVSCPLFSSSLMEEIKQLMQKLPEFMSMDQVYTFSSSVGLKQEFLEIFGLRAADDQNWQESGREGVFWVNLVHQLLWAALSREGFVSKLKAFDSIEVLEMDLAVFGFFAALGSSTSAYLAAKGVRDAEESLSSLLSYLEGGSVLYYPQLASVSTYQLFIEVVCEEMEWLPFYPGSPQSAAHGEHGNVMGMVGKVEKQAGIIVALQVCSMWVDSFLQQSTWVQQPQGILSATFLQKSKQRLDECYRVYNIVKREANGDGARAVEVGSEMERLILQDFEKKVLTEEAYKSWVRDDLEDSPDRVLWNTSEERLSDSVGLQEMECQLKLFDKELQSVECAMKKLEFLVKESEASSVACGREKLSAACSDLEKIRSLKREVEALESSLKFKAGLKEKLVLKKQVAGEHENELKLQQRCSAFEGGIVGESQDYNQGVENRTWSDDGNPFAANNTEDIKVYDDKAAKLALEEAATVSVEAETFEKLRSELAALESRVRQCAGQAGVDRPLSEDKWTSTLDKEVPSSSLSTKLEEHFDTELARAYGDIFCKSMEKLKDASTDAWRGTKLLGTDVGVAMVLLRRAVLGQKLTDREEKILRRTLMDLASVIPIGFLMLLPVTAVGHAAILAAIQKYVPALIPSAYGPKRLDVLRRLEQVQHLEPETAMSTIPLPRKIKQSSKQSY</sequence>
<keyword evidence="1" id="KW-0472">Membrane</keyword>
<dbReference type="Proteomes" id="UP001497444">
    <property type="component" value="Chromosome 13"/>
</dbReference>
<accession>A0ABP0W115</accession>
<name>A0ABP0W115_9BRYO</name>
<dbReference type="EMBL" id="OZ020108">
    <property type="protein sequence ID" value="CAK9260117.1"/>
    <property type="molecule type" value="Genomic_DNA"/>
</dbReference>
<keyword evidence="1" id="KW-0812">Transmembrane</keyword>
<reference evidence="2" key="1">
    <citation type="submission" date="2024-02" db="EMBL/GenBank/DDBJ databases">
        <authorList>
            <consortium name="ELIXIR-Norway"/>
            <consortium name="Elixir Norway"/>
        </authorList>
    </citation>
    <scope>NUCLEOTIDE SEQUENCE</scope>
</reference>
<dbReference type="InterPro" id="IPR044202">
    <property type="entry name" value="LETM1/MDM38-like"/>
</dbReference>
<evidence type="ECO:0000313" key="3">
    <source>
        <dbReference type="Proteomes" id="UP001497444"/>
    </source>
</evidence>
<keyword evidence="1" id="KW-1133">Transmembrane helix</keyword>
<dbReference type="PANTHER" id="PTHR14009">
    <property type="entry name" value="LEUCINE ZIPPER-EF-HAND CONTAINING TRANSMEMBRANE PROTEIN"/>
    <property type="match status" value="1"/>
</dbReference>
<keyword evidence="3" id="KW-1185">Reference proteome</keyword>
<protein>
    <recommendedName>
        <fullName evidence="4">LETM1-like protein</fullName>
    </recommendedName>
</protein>
<evidence type="ECO:0008006" key="4">
    <source>
        <dbReference type="Google" id="ProtNLM"/>
    </source>
</evidence>
<proteinExistence type="predicted"/>
<dbReference type="PANTHER" id="PTHR14009:SF9">
    <property type="entry name" value="LETM1-LIKE PROTEIN"/>
    <property type="match status" value="1"/>
</dbReference>
<feature type="transmembrane region" description="Helical" evidence="1">
    <location>
        <begin position="917"/>
        <end position="940"/>
    </location>
</feature>
<organism evidence="2 3">
    <name type="scientific">Sphagnum jensenii</name>
    <dbReference type="NCBI Taxonomy" id="128206"/>
    <lineage>
        <taxon>Eukaryota</taxon>
        <taxon>Viridiplantae</taxon>
        <taxon>Streptophyta</taxon>
        <taxon>Embryophyta</taxon>
        <taxon>Bryophyta</taxon>
        <taxon>Sphagnophytina</taxon>
        <taxon>Sphagnopsida</taxon>
        <taxon>Sphagnales</taxon>
        <taxon>Sphagnaceae</taxon>
        <taxon>Sphagnum</taxon>
    </lineage>
</organism>
<evidence type="ECO:0000256" key="1">
    <source>
        <dbReference type="SAM" id="Phobius"/>
    </source>
</evidence>
<gene>
    <name evidence="2" type="ORF">CSSPJE1EN1_LOCUS5595</name>
</gene>